<evidence type="ECO:0000256" key="3">
    <source>
        <dbReference type="ARBA" id="ARBA00022840"/>
    </source>
</evidence>
<dbReference type="PROSITE" id="PS51456">
    <property type="entry name" value="MYOSIN_MOTOR"/>
    <property type="match status" value="2"/>
</dbReference>
<keyword evidence="3 8" id="KW-0067">ATP-binding</keyword>
<reference evidence="13 14" key="1">
    <citation type="submission" date="2022-01" db="EMBL/GenBank/DDBJ databases">
        <title>A chromosomal length assembly of Cordylochernes scorpioides.</title>
        <authorList>
            <person name="Zeh D."/>
            <person name="Zeh J."/>
        </authorList>
    </citation>
    <scope>NUCLEOTIDE SEQUENCE [LARGE SCALE GENOMIC DNA]</scope>
    <source>
        <strain evidence="13">IN4F17</strain>
        <tissue evidence="13">Whole Body</tissue>
    </source>
</reference>
<dbReference type="SUPFAM" id="SSF50084">
    <property type="entry name" value="Myosin S1 fragment, N-terminal domain"/>
    <property type="match status" value="1"/>
</dbReference>
<evidence type="ECO:0000256" key="9">
    <source>
        <dbReference type="SAM" id="Coils"/>
    </source>
</evidence>
<feature type="domain" description="Myosin motor" evidence="11">
    <location>
        <begin position="87"/>
        <end position="742"/>
    </location>
</feature>
<feature type="domain" description="Myosin N-terminal SH3-like" evidence="12">
    <location>
        <begin position="34"/>
        <end position="83"/>
    </location>
</feature>
<dbReference type="Pfam" id="PF00063">
    <property type="entry name" value="Myosin_head"/>
    <property type="match status" value="4"/>
</dbReference>
<dbReference type="InterPro" id="IPR002928">
    <property type="entry name" value="Myosin_tail"/>
</dbReference>
<feature type="domain" description="Myosin N-terminal SH3-like" evidence="12">
    <location>
        <begin position="808"/>
        <end position="867"/>
    </location>
</feature>
<feature type="binding site" evidence="8">
    <location>
        <begin position="953"/>
        <end position="960"/>
    </location>
    <ligand>
        <name>ATP</name>
        <dbReference type="ChEBI" id="CHEBI:30616"/>
    </ligand>
</feature>
<dbReference type="PANTHER" id="PTHR13140">
    <property type="entry name" value="MYOSIN"/>
    <property type="match status" value="1"/>
</dbReference>
<feature type="region of interest" description="Disordered" evidence="10">
    <location>
        <begin position="2585"/>
        <end position="2612"/>
    </location>
</feature>
<dbReference type="SUPFAM" id="SSF52540">
    <property type="entry name" value="P-loop containing nucleoside triphosphate hydrolases"/>
    <property type="match status" value="5"/>
</dbReference>
<feature type="region of interest" description="Disordered" evidence="10">
    <location>
        <begin position="1365"/>
        <end position="1384"/>
    </location>
</feature>
<dbReference type="Gene3D" id="1.20.58.60">
    <property type="match status" value="1"/>
</dbReference>
<feature type="compositionally biased region" description="Basic and acidic residues" evidence="10">
    <location>
        <begin position="678"/>
        <end position="688"/>
    </location>
</feature>
<dbReference type="Pfam" id="PF02736">
    <property type="entry name" value="Myosin_N"/>
    <property type="match status" value="2"/>
</dbReference>
<comment type="caution">
    <text evidence="8">Lacks conserved residue(s) required for the propagation of feature annotation.</text>
</comment>
<dbReference type="InterPro" id="IPR001609">
    <property type="entry name" value="Myosin_head_motor_dom-like"/>
</dbReference>
<feature type="domain" description="Myosin motor" evidence="11">
    <location>
        <begin position="860"/>
        <end position="1658"/>
    </location>
</feature>
<dbReference type="Pfam" id="PF01576">
    <property type="entry name" value="Myosin_tail_1"/>
    <property type="match status" value="1"/>
</dbReference>
<dbReference type="Gene3D" id="1.20.5.370">
    <property type="match status" value="4"/>
</dbReference>
<evidence type="ECO:0000256" key="7">
    <source>
        <dbReference type="ARBA" id="ARBA00023203"/>
    </source>
</evidence>
<feature type="binding site" evidence="8">
    <location>
        <begin position="180"/>
        <end position="187"/>
    </location>
    <ligand>
        <name>ATP</name>
        <dbReference type="ChEBI" id="CHEBI:30616"/>
    </ligand>
</feature>
<dbReference type="Gene3D" id="2.30.30.360">
    <property type="entry name" value="Myosin S1 fragment, N-terminal"/>
    <property type="match status" value="2"/>
</dbReference>
<dbReference type="Gene3D" id="1.20.5.4820">
    <property type="match status" value="1"/>
</dbReference>
<keyword evidence="14" id="KW-1185">Reference proteome</keyword>
<feature type="region of interest" description="Disordered" evidence="10">
    <location>
        <begin position="608"/>
        <end position="628"/>
    </location>
</feature>
<evidence type="ECO:0000256" key="8">
    <source>
        <dbReference type="PROSITE-ProRule" id="PRU00782"/>
    </source>
</evidence>
<dbReference type="Proteomes" id="UP001235939">
    <property type="component" value="Chromosome 10"/>
</dbReference>
<protein>
    <submittedName>
        <fullName evidence="13">Unc-54</fullName>
    </submittedName>
</protein>
<feature type="compositionally biased region" description="Polar residues" evidence="10">
    <location>
        <begin position="1365"/>
        <end position="1374"/>
    </location>
</feature>
<evidence type="ECO:0000313" key="13">
    <source>
        <dbReference type="EMBL" id="UYV73457.1"/>
    </source>
</evidence>
<feature type="compositionally biased region" description="Polar residues" evidence="10">
    <location>
        <begin position="608"/>
        <end position="617"/>
    </location>
</feature>
<evidence type="ECO:0000259" key="12">
    <source>
        <dbReference type="PROSITE" id="PS51844"/>
    </source>
</evidence>
<evidence type="ECO:0000256" key="4">
    <source>
        <dbReference type="ARBA" id="ARBA00023054"/>
    </source>
</evidence>
<feature type="compositionally biased region" description="Basic and acidic residues" evidence="10">
    <location>
        <begin position="2585"/>
        <end position="2604"/>
    </location>
</feature>
<keyword evidence="2 8" id="KW-0547">Nucleotide-binding</keyword>
<feature type="region of interest" description="Disordered" evidence="10">
    <location>
        <begin position="678"/>
        <end position="703"/>
    </location>
</feature>
<evidence type="ECO:0000313" key="14">
    <source>
        <dbReference type="Proteomes" id="UP001235939"/>
    </source>
</evidence>
<evidence type="ECO:0000256" key="1">
    <source>
        <dbReference type="ARBA" id="ARBA00008314"/>
    </source>
</evidence>
<feature type="region of interest" description="Disordered" evidence="10">
    <location>
        <begin position="2813"/>
        <end position="2832"/>
    </location>
</feature>
<dbReference type="PANTHER" id="PTHR13140:SF857">
    <property type="entry name" value="MYOSIN-11"/>
    <property type="match status" value="1"/>
</dbReference>
<dbReference type="InterPro" id="IPR027417">
    <property type="entry name" value="P-loop_NTPase"/>
</dbReference>
<dbReference type="Gene3D" id="1.20.5.340">
    <property type="match status" value="6"/>
</dbReference>
<evidence type="ECO:0000259" key="11">
    <source>
        <dbReference type="PROSITE" id="PS51456"/>
    </source>
</evidence>
<keyword evidence="5 8" id="KW-0518">Myosin</keyword>
<dbReference type="InterPro" id="IPR036961">
    <property type="entry name" value="Kinesin_motor_dom_sf"/>
</dbReference>
<dbReference type="EMBL" id="CP092872">
    <property type="protein sequence ID" value="UYV73457.1"/>
    <property type="molecule type" value="Genomic_DNA"/>
</dbReference>
<evidence type="ECO:0000256" key="2">
    <source>
        <dbReference type="ARBA" id="ARBA00022741"/>
    </source>
</evidence>
<keyword evidence="6 8" id="KW-0505">Motor protein</keyword>
<feature type="region of interest" description="Actin-binding" evidence="8">
    <location>
        <begin position="714"/>
        <end position="736"/>
    </location>
</feature>
<evidence type="ECO:0000256" key="6">
    <source>
        <dbReference type="ARBA" id="ARBA00023175"/>
    </source>
</evidence>
<evidence type="ECO:0000256" key="5">
    <source>
        <dbReference type="ARBA" id="ARBA00023123"/>
    </source>
</evidence>
<dbReference type="Gene3D" id="1.20.120.720">
    <property type="entry name" value="Myosin VI head, motor domain, U50 subdomain"/>
    <property type="match status" value="2"/>
</dbReference>
<comment type="similarity">
    <text evidence="1 8">Belongs to the TRAFAC class myosin-kinesin ATPase superfamily. Myosin family.</text>
</comment>
<dbReference type="SMART" id="SM00242">
    <property type="entry name" value="MYSc"/>
    <property type="match status" value="2"/>
</dbReference>
<gene>
    <name evidence="13" type="ORF">LAZ67_10003406</name>
</gene>
<dbReference type="InterPro" id="IPR008989">
    <property type="entry name" value="Myosin_S1_N"/>
</dbReference>
<feature type="region of interest" description="Disordered" evidence="10">
    <location>
        <begin position="1435"/>
        <end position="1460"/>
    </location>
</feature>
<accession>A0ABY6KZY3</accession>
<dbReference type="InterPro" id="IPR004009">
    <property type="entry name" value="SH3_Myosin"/>
</dbReference>
<dbReference type="SUPFAM" id="SSF90257">
    <property type="entry name" value="Myosin rod fragments"/>
    <property type="match status" value="6"/>
</dbReference>
<proteinExistence type="inferred from homology"/>
<dbReference type="CDD" id="cd01377">
    <property type="entry name" value="MYSc_class_II"/>
    <property type="match status" value="2"/>
</dbReference>
<feature type="compositionally biased region" description="Polar residues" evidence="10">
    <location>
        <begin position="743"/>
        <end position="753"/>
    </location>
</feature>
<dbReference type="Gene3D" id="1.20.58.530">
    <property type="match status" value="4"/>
</dbReference>
<feature type="coiled-coil region" evidence="9">
    <location>
        <begin position="1722"/>
        <end position="1770"/>
    </location>
</feature>
<dbReference type="PROSITE" id="PS51844">
    <property type="entry name" value="SH3_LIKE"/>
    <property type="match status" value="2"/>
</dbReference>
<dbReference type="InterPro" id="IPR014751">
    <property type="entry name" value="XRCC4-like_C"/>
</dbReference>
<keyword evidence="4 9" id="KW-0175">Coiled coil</keyword>
<keyword evidence="7 8" id="KW-0009">Actin-binding</keyword>
<feature type="coiled-coil region" evidence="9">
    <location>
        <begin position="1810"/>
        <end position="2195"/>
    </location>
</feature>
<name>A0ABY6KZY3_9ARAC</name>
<feature type="region of interest" description="Disordered" evidence="10">
    <location>
        <begin position="738"/>
        <end position="758"/>
    </location>
</feature>
<organism evidence="13 14">
    <name type="scientific">Cordylochernes scorpioides</name>
    <dbReference type="NCBI Taxonomy" id="51811"/>
    <lineage>
        <taxon>Eukaryota</taxon>
        <taxon>Metazoa</taxon>
        <taxon>Ecdysozoa</taxon>
        <taxon>Arthropoda</taxon>
        <taxon>Chelicerata</taxon>
        <taxon>Arachnida</taxon>
        <taxon>Pseudoscorpiones</taxon>
        <taxon>Cheliferoidea</taxon>
        <taxon>Chernetidae</taxon>
        <taxon>Cordylochernes</taxon>
    </lineage>
</organism>
<dbReference type="Gene3D" id="3.40.850.10">
    <property type="entry name" value="Kinesin motor domain"/>
    <property type="match status" value="3"/>
</dbReference>
<feature type="compositionally biased region" description="Basic and acidic residues" evidence="10">
    <location>
        <begin position="1435"/>
        <end position="1445"/>
    </location>
</feature>
<sequence length="2832" mass="324404">MPKPVAQVGDDPDPTEYLFVSLEQKRKDQTKPYDGKKDVWVPDDKDGFLFGKISSTKGDMVTVSIEGQEDRTVKKDILQQVNPPKFEKCEDMSNMTYLNDASVLHNLKQRYYHNLIYTYSGLFCVAINPYKRFPIYTNRCVQMYKSKRRTEMPPHLFAIADGAYTSMLQNRENQSMLITGESGAGKTENTKKVLAYYANVGSSGKKKEGEANLEDQVVQTNPVLEAFGNAKTVRNDNSSRFGKFIRVHFGPMGKLAGADIETYLLEKARVISQQSLERSYHIFYQIMSEAIPGMRAKLVLSDNIYDYNFVSQGKVEIPGVDDAEELRLTDEAFDVLGFTQQEKDDLYKITASVMHFGTMKFKQRPREEQAEADGTEEGEKVAHLLGLNAADLYKNLLKPRIKVGTEFVTQGRNMTQCYNSVGALAKAIFDRLFKWLVKRLNETLDTKQKRQHFIGVLDIAGFEIFDYNGFEQLCINFTNEKLQQFFNHHMFVLEQEEYQKEGIQWTFIDFGLDLAACIELIEKFNGFEQLCINFTNEKLQQFFNHHMFVLEQEEYKKEGIEWTFIDFGMDLAACIELIEKPMGILSILEEESMFPKATDKTFEDKLNTNHLGKSPNFQKPKPPKPGQQAAHFALAHYAGTVAYNISGWLEKNKDPLNDCVVDQLKKGSNKLVNDIFEDHPGLGGDDPKGGGGKGGGRKKGSGFQTVSGLYKEQLNRLMHSLHSTQPHFVRCIIPNEMKKPGKQSPQKFASQRNPLPDRSRTAMVASVPCLLPANMPKPVAQVGDDPDPTEYLFVSLEQKRKDQTKPYDGKKDVWVPDDKDGFLFGKISSTKGDMVTVSIEGQEDDGQEGYSSASEPPKFEKCEDMSNMTYLNDASVLHNLKQRYYHNLIYTYSGLFCVAINPYKRFPIYTNRCVQMYKSKRRTEMPPHLFAIADGAYTSMLQNRENQSMLITGESGAGKTENTKKVLAYYANVGSSGKKKEGEANLEDQVVQTNPVLEAFGNAKTVRNDNSSRFGKFIRVHFGPMGKLAGADIETYLLEKARVISQQSLERSYHIFYQIMSEAIPGMRAKLVLSDNIYDYNFVSQGKVEIPGVDDAEELRLTDEAFDVLGFTQQEKDDLYKITASVMHFGTMKFKQRPREEQAEADGTEEGEKVAHLLGLNAADLYKNLLKPRIKVGTEFVTQGRNMTQCYNSVGALAKAIFDRLFKWLVKRLNETLDTKQKRQHFIGVLDIAGFEIFDYNGFEQLCINFTNEKLQQFFNHHMFVLEQEEYQKEGIQWTFIDFGLDLAACIELIEKFNGFEQLCINFTNEKLQQFFNHHMFVLEQEEYKKEGIEWTFIDFGMDLAACIELIEKATDKTFEDKLNTNHLGKSPNFQKPKPPKPGQQAAHFALAHYAGTVAYNISGWLEKNKDPLNDCVVDQLKKGSNKLVNDIFEDHPGLGGDDPKGGGGKGGGRKKGSGFQTVSGLYKEQLNKLMTTLRSTQPHFVRCIIPNETKSPGNDPCVIDSHLVMHQLTCNGVLEGIRICRKGFPNRLQYPEFKHRYTILAPNAIKPGFVEAKQASQAVLESIQLDPNDFRLGNTKACKIRGCKSMKKLLIEYTILAPNAVPQGFVDAKVVTEKVVESIQLDQNEYRFGHTKASFKEVFFRAGVLGRLEEMRDDRLSKIVTWLQSWIRWYNTKKLFKKLQEQRVALLIIQRNLRKFLTLRNWLWWKLYSKVKPLLSMARVEDEIKELEEKLKAALEKLEKEEKHRKDLEEKNVKLLQEKNDLFLQLDSERSGSGDLEERLTKAITQKHDLEGQLQNGDLSLNVQLQELQDRLAHEEEAHNQLSGNKKKLEGEMSNMKKDIQDLELTIQKAEQDKSSKDHQIRNLNDEIAHQDELINKLNKEKKNLQEINQKTSEDLQATEDKVNHLTKVKSKLEQTLDELEDSLEREKKLRGEIEKSKRKTEGDLKLAQEAVADLEKAKKEMEQGLQRREKEMGGINSKLEDEQALVSKLQKQIKELQARIEELEEELESERQARAKAEKQRADLAREIEELSERLEEAGGATSAQVELNKRREAEMAKLRRDLEESNIQHEQTMTNLRKKHNDVVAELSEQIDQLSKHKTRLEKEKAQMKGELDDVRSSVDHINKEKANAEKTSKQLEMQLGDVQGKLDESNRSLADFDAAKKRLAQENSDLQRQLEEAESQLGMLNKLKMSLATQLEDTKRMADEESRERATIMGRFRNLEHDLDGLREQVEEEQESKADLQRQLSKANADVQLWRSKYESEGLARLEELEDAKRKLEAKLQEAIETIEQLNAKCSGLEKNKSRLQGELEDMTIEVEKAHSLAASLEKKQKYFDKIVADWKQKVNDLAAELDASQKECRNYSTEVFKLRAQYEESQEHYEAVRRENKNLQDEIKDLMDQLGEGGRSVHELEKARKRLEMEKDELQAALEEAEAALEQEENKVLRAQLELSQVRQEIDRRLQEKDEEFENTRKNHQRAIDSMQASLEAEAKGKAEALRMKKKLESDINELEIALDHANKANAEAQKSIKKLQLQSKELQTALEEEQRARDDIREQYAMAERRCNAMHGELEESRQLLEQADRGRRAAESELAELHEQAGELSAQNSSLSMAKRKLEGEMQAMHADLDEMLNEAKQSEEKAKKAMVDAARLADELRAEQEHAQQQEKMRKAMEVQVKDLQVRLDEAEAAALKGGKKIIQKLEQKVRELEVELENEQRRHADAAKNVRKSDRRCKELQFQADEDRKNHERMQDLVDKLQQKIKTYKRQIEEAEEIAALNLAKFRKAQQELEDAEERADMAENAVAKLRAKNRSSASVGRAMSPGVSEH</sequence>
<evidence type="ECO:0000256" key="10">
    <source>
        <dbReference type="SAM" id="MobiDB-lite"/>
    </source>
</evidence>
<dbReference type="PRINTS" id="PR00193">
    <property type="entry name" value="MYOSINHEAVY"/>
</dbReference>